<reference evidence="7" key="1">
    <citation type="submission" date="2018-07" db="EMBL/GenBank/DDBJ databases">
        <authorList>
            <person name="Quirk P.G."/>
            <person name="Krulwich T.A."/>
        </authorList>
    </citation>
    <scope>NUCLEOTIDE SEQUENCE</scope>
</reference>
<dbReference type="InterPro" id="IPR018114">
    <property type="entry name" value="TRYPSIN_HIS"/>
</dbReference>
<dbReference type="VEuPathDB" id="VectorBase:CSON012458"/>
<dbReference type="GO" id="GO:0004252">
    <property type="term" value="F:serine-type endopeptidase activity"/>
    <property type="evidence" value="ECO:0007669"/>
    <property type="project" value="InterPro"/>
</dbReference>
<comment type="similarity">
    <text evidence="3">Belongs to the peptidase S1 family. CLIP subfamily.</text>
</comment>
<feature type="domain" description="Peptidase S1" evidence="6">
    <location>
        <begin position="18"/>
        <end position="254"/>
    </location>
</feature>
<evidence type="ECO:0000256" key="1">
    <source>
        <dbReference type="ARBA" id="ARBA00023157"/>
    </source>
</evidence>
<dbReference type="OMA" id="ISAGNSC"/>
<evidence type="ECO:0000256" key="5">
    <source>
        <dbReference type="SAM" id="SignalP"/>
    </source>
</evidence>
<accession>A0A336M5K7</accession>
<dbReference type="InterPro" id="IPR033116">
    <property type="entry name" value="TRYPSIN_SER"/>
</dbReference>
<keyword evidence="4" id="KW-0645">Protease</keyword>
<organism evidence="7">
    <name type="scientific">Culicoides sonorensis</name>
    <name type="common">Biting midge</name>
    <dbReference type="NCBI Taxonomy" id="179676"/>
    <lineage>
        <taxon>Eukaryota</taxon>
        <taxon>Metazoa</taxon>
        <taxon>Ecdysozoa</taxon>
        <taxon>Arthropoda</taxon>
        <taxon>Hexapoda</taxon>
        <taxon>Insecta</taxon>
        <taxon>Pterygota</taxon>
        <taxon>Neoptera</taxon>
        <taxon>Endopterygota</taxon>
        <taxon>Diptera</taxon>
        <taxon>Nematocera</taxon>
        <taxon>Chironomoidea</taxon>
        <taxon>Ceratopogonidae</taxon>
        <taxon>Ceratopogoninae</taxon>
        <taxon>Culicoides</taxon>
        <taxon>Monoculicoides</taxon>
    </lineage>
</organism>
<dbReference type="SMART" id="SM00020">
    <property type="entry name" value="Tryp_SPc"/>
    <property type="match status" value="1"/>
</dbReference>
<dbReference type="PROSITE" id="PS00134">
    <property type="entry name" value="TRYPSIN_HIS"/>
    <property type="match status" value="1"/>
</dbReference>
<keyword evidence="5" id="KW-0732">Signal</keyword>
<feature type="signal peptide" evidence="5">
    <location>
        <begin position="1"/>
        <end position="21"/>
    </location>
</feature>
<dbReference type="EMBL" id="UFQT01000591">
    <property type="protein sequence ID" value="SSX25554.1"/>
    <property type="molecule type" value="Genomic_DNA"/>
</dbReference>
<evidence type="ECO:0000256" key="4">
    <source>
        <dbReference type="RuleBase" id="RU363034"/>
    </source>
</evidence>
<dbReference type="PROSITE" id="PS00135">
    <property type="entry name" value="TRYPSIN_SER"/>
    <property type="match status" value="1"/>
</dbReference>
<dbReference type="PANTHER" id="PTHR24256">
    <property type="entry name" value="TRYPTASE-RELATED"/>
    <property type="match status" value="1"/>
</dbReference>
<dbReference type="PRINTS" id="PR00722">
    <property type="entry name" value="CHYMOTRYPSIN"/>
</dbReference>
<dbReference type="InterPro" id="IPR009003">
    <property type="entry name" value="Peptidase_S1_PA"/>
</dbReference>
<dbReference type="InterPro" id="IPR051487">
    <property type="entry name" value="Ser/Thr_Proteases_Immune/Dev"/>
</dbReference>
<sequence>MSKFILVFLIILLYLLKIISSNSSYKNLLTLAFNANIATKGQFPFMVLVNGTCGGSLVTPSYVLTAAHCLPICKMFVKIGEIERSSPHWIIRSVSKTLEYIDDRFPYSDIALLKLNESVPLSKEINVVQLPTRIINIDGLQLTTVRFGLTENGQISNELRYVNLQGIDLKKCQLIVNKYYPYTVLSSSHLCAIPNPDNPNSGICDGDSGGPLVIKGTNILVGINSIASPNCSKYLPDIFVNVSNYLDWIQYNIKNE</sequence>
<name>A0A336M5K7_CULSO</name>
<dbReference type="InterPro" id="IPR001254">
    <property type="entry name" value="Trypsin_dom"/>
</dbReference>
<dbReference type="PROSITE" id="PS50240">
    <property type="entry name" value="TRYPSIN_DOM"/>
    <property type="match status" value="1"/>
</dbReference>
<gene>
    <name evidence="7" type="primary">CSON012458</name>
</gene>
<feature type="chain" id="PRO_5016269096" evidence="5">
    <location>
        <begin position="22"/>
        <end position="256"/>
    </location>
</feature>
<keyword evidence="1" id="KW-1015">Disulfide bond</keyword>
<dbReference type="GO" id="GO:0006508">
    <property type="term" value="P:proteolysis"/>
    <property type="evidence" value="ECO:0007669"/>
    <property type="project" value="UniProtKB-KW"/>
</dbReference>
<dbReference type="Pfam" id="PF00089">
    <property type="entry name" value="Trypsin"/>
    <property type="match status" value="1"/>
</dbReference>
<dbReference type="InterPro" id="IPR001314">
    <property type="entry name" value="Peptidase_S1A"/>
</dbReference>
<dbReference type="SUPFAM" id="SSF50494">
    <property type="entry name" value="Trypsin-like serine proteases"/>
    <property type="match status" value="1"/>
</dbReference>
<dbReference type="InterPro" id="IPR043504">
    <property type="entry name" value="Peptidase_S1_PA_chymotrypsin"/>
</dbReference>
<evidence type="ECO:0000313" key="7">
    <source>
        <dbReference type="EMBL" id="SSX25554.1"/>
    </source>
</evidence>
<keyword evidence="4" id="KW-0378">Hydrolase</keyword>
<protein>
    <submittedName>
        <fullName evidence="7">CSON012458 protein</fullName>
    </submittedName>
</protein>
<dbReference type="Gene3D" id="2.40.10.10">
    <property type="entry name" value="Trypsin-like serine proteases"/>
    <property type="match status" value="1"/>
</dbReference>
<evidence type="ECO:0000256" key="2">
    <source>
        <dbReference type="ARBA" id="ARBA00023180"/>
    </source>
</evidence>
<evidence type="ECO:0000256" key="3">
    <source>
        <dbReference type="ARBA" id="ARBA00024195"/>
    </source>
</evidence>
<dbReference type="AlphaFoldDB" id="A0A336M5K7"/>
<dbReference type="CDD" id="cd00190">
    <property type="entry name" value="Tryp_SPc"/>
    <property type="match status" value="1"/>
</dbReference>
<keyword evidence="4" id="KW-0720">Serine protease</keyword>
<keyword evidence="2" id="KW-0325">Glycoprotein</keyword>
<evidence type="ECO:0000259" key="6">
    <source>
        <dbReference type="PROSITE" id="PS50240"/>
    </source>
</evidence>
<proteinExistence type="inferred from homology"/>